<evidence type="ECO:0000313" key="9">
    <source>
        <dbReference type="EMBL" id="PIN08867.1"/>
    </source>
</evidence>
<evidence type="ECO:0000256" key="3">
    <source>
        <dbReference type="ARBA" id="ARBA00023015"/>
    </source>
</evidence>
<evidence type="ECO:0000256" key="2">
    <source>
        <dbReference type="ARBA" id="ARBA00022491"/>
    </source>
</evidence>
<evidence type="ECO:0000256" key="7">
    <source>
        <dbReference type="SAM" id="MobiDB-lite"/>
    </source>
</evidence>
<dbReference type="OrthoDB" id="1928390at2759"/>
<dbReference type="PANTHER" id="PTHR33057">
    <property type="entry name" value="TRANSCRIPTION REPRESSOR OFP7-RELATED"/>
    <property type="match status" value="1"/>
</dbReference>
<evidence type="ECO:0000259" key="8">
    <source>
        <dbReference type="PROSITE" id="PS51754"/>
    </source>
</evidence>
<dbReference type="PROSITE" id="PS51754">
    <property type="entry name" value="OVATE"/>
    <property type="match status" value="1"/>
</dbReference>
<dbReference type="AlphaFoldDB" id="A0A2G9GUA0"/>
<gene>
    <name evidence="9" type="ORF">CDL12_18553</name>
</gene>
<evidence type="ECO:0000256" key="4">
    <source>
        <dbReference type="ARBA" id="ARBA00023163"/>
    </source>
</evidence>
<keyword evidence="10" id="KW-1185">Reference proteome</keyword>
<sequence>MAKAKRLSFLNSFQICRPKNPSSMIKSTLSPLNPKSFDISFPSSTSLHEHSKPKYEQKMYNSPVSSSDSDSDDDDEKKKMVRPIGPSRTKKKRDENRKGKSMRVTNDSTFVVVKRSVDPKEDFKKSMLEMIVEKEMFEPRELEHLLMSFLSLNSRLHHRVIIEAFTEILKQVFS</sequence>
<dbReference type="Pfam" id="PF04844">
    <property type="entry name" value="Ovate"/>
    <property type="match status" value="1"/>
</dbReference>
<dbReference type="EMBL" id="NKXS01003678">
    <property type="protein sequence ID" value="PIN08867.1"/>
    <property type="molecule type" value="Genomic_DNA"/>
</dbReference>
<evidence type="ECO:0000256" key="6">
    <source>
        <dbReference type="RuleBase" id="RU367028"/>
    </source>
</evidence>
<accession>A0A2G9GUA0</accession>
<feature type="region of interest" description="Disordered" evidence="7">
    <location>
        <begin position="17"/>
        <end position="104"/>
    </location>
</feature>
<keyword evidence="4 6" id="KW-0804">Transcription</keyword>
<dbReference type="NCBIfam" id="TIGR01568">
    <property type="entry name" value="A_thal_3678"/>
    <property type="match status" value="1"/>
</dbReference>
<reference evidence="10" key="1">
    <citation type="journal article" date="2018" name="Gigascience">
        <title>Genome assembly of the Pink Ipe (Handroanthus impetiginosus, Bignoniaceae), a highly valued, ecologically keystone Neotropical timber forest tree.</title>
        <authorList>
            <person name="Silva-Junior O.B."/>
            <person name="Grattapaglia D."/>
            <person name="Novaes E."/>
            <person name="Collevatti R.G."/>
        </authorList>
    </citation>
    <scope>NUCLEOTIDE SEQUENCE [LARGE SCALE GENOMIC DNA]</scope>
    <source>
        <strain evidence="10">cv. UFG-1</strain>
    </source>
</reference>
<evidence type="ECO:0000256" key="1">
    <source>
        <dbReference type="ARBA" id="ARBA00004123"/>
    </source>
</evidence>
<protein>
    <recommendedName>
        <fullName evidence="6">Transcription repressor</fullName>
    </recommendedName>
    <alternativeName>
        <fullName evidence="6">Ovate family protein</fullName>
    </alternativeName>
</protein>
<dbReference type="InterPro" id="IPR038933">
    <property type="entry name" value="Ovate"/>
</dbReference>
<comment type="caution">
    <text evidence="9">The sequence shown here is derived from an EMBL/GenBank/DDBJ whole genome shotgun (WGS) entry which is preliminary data.</text>
</comment>
<feature type="compositionally biased region" description="Basic and acidic residues" evidence="7">
    <location>
        <begin position="47"/>
        <end position="57"/>
    </location>
</feature>
<proteinExistence type="predicted"/>
<organism evidence="9 10">
    <name type="scientific">Handroanthus impetiginosus</name>
    <dbReference type="NCBI Taxonomy" id="429701"/>
    <lineage>
        <taxon>Eukaryota</taxon>
        <taxon>Viridiplantae</taxon>
        <taxon>Streptophyta</taxon>
        <taxon>Embryophyta</taxon>
        <taxon>Tracheophyta</taxon>
        <taxon>Spermatophyta</taxon>
        <taxon>Magnoliopsida</taxon>
        <taxon>eudicotyledons</taxon>
        <taxon>Gunneridae</taxon>
        <taxon>Pentapetalae</taxon>
        <taxon>asterids</taxon>
        <taxon>lamiids</taxon>
        <taxon>Lamiales</taxon>
        <taxon>Bignoniaceae</taxon>
        <taxon>Crescentiina</taxon>
        <taxon>Tabebuia alliance</taxon>
        <taxon>Handroanthus</taxon>
    </lineage>
</organism>
<keyword evidence="2 6" id="KW-0678">Repressor</keyword>
<evidence type="ECO:0000313" key="10">
    <source>
        <dbReference type="Proteomes" id="UP000231279"/>
    </source>
</evidence>
<dbReference type="Proteomes" id="UP000231279">
    <property type="component" value="Unassembled WGS sequence"/>
</dbReference>
<comment type="function">
    <text evidence="6">Transcriptional repressor that regulates multiple aspects of plant growth and development.</text>
</comment>
<dbReference type="PANTHER" id="PTHR33057:SF219">
    <property type="entry name" value="TRANSCRIPTION REPRESSOR"/>
    <property type="match status" value="1"/>
</dbReference>
<dbReference type="STRING" id="429701.A0A2G9GUA0"/>
<evidence type="ECO:0000256" key="5">
    <source>
        <dbReference type="ARBA" id="ARBA00023242"/>
    </source>
</evidence>
<keyword evidence="3 6" id="KW-0805">Transcription regulation</keyword>
<dbReference type="InterPro" id="IPR006458">
    <property type="entry name" value="Ovate_C"/>
</dbReference>
<comment type="subcellular location">
    <subcellularLocation>
        <location evidence="1 6">Nucleus</location>
    </subcellularLocation>
</comment>
<feature type="compositionally biased region" description="Polar residues" evidence="7">
    <location>
        <begin position="17"/>
        <end position="33"/>
    </location>
</feature>
<keyword evidence="5 6" id="KW-0539">Nucleus</keyword>
<name>A0A2G9GUA0_9LAMI</name>
<feature type="domain" description="OVATE" evidence="8">
    <location>
        <begin position="112"/>
        <end position="171"/>
    </location>
</feature>
<dbReference type="GO" id="GO:0005634">
    <property type="term" value="C:nucleus"/>
    <property type="evidence" value="ECO:0007669"/>
    <property type="project" value="UniProtKB-SubCell"/>
</dbReference>
<dbReference type="GO" id="GO:0045892">
    <property type="term" value="P:negative regulation of DNA-templated transcription"/>
    <property type="evidence" value="ECO:0007669"/>
    <property type="project" value="UniProtKB-UniRule"/>
</dbReference>